<feature type="binding site" evidence="8">
    <location>
        <position position="108"/>
    </location>
    <ligand>
        <name>FMN</name>
        <dbReference type="ChEBI" id="CHEBI:58210"/>
    </ligand>
</feature>
<dbReference type="GO" id="GO:0003973">
    <property type="term" value="F:(S)-2-hydroxy-acid oxidase activity"/>
    <property type="evidence" value="ECO:0007669"/>
    <property type="project" value="UniProtKB-EC"/>
</dbReference>
<feature type="binding site" evidence="8">
    <location>
        <position position="167"/>
    </location>
    <ligand>
        <name>glyoxylate</name>
        <dbReference type="ChEBI" id="CHEBI:36655"/>
    </ligand>
</feature>
<feature type="binding site" evidence="8">
    <location>
        <position position="130"/>
    </location>
    <ligand>
        <name>FMN</name>
        <dbReference type="ChEBI" id="CHEBI:58210"/>
    </ligand>
</feature>
<comment type="similarity">
    <text evidence="4">Belongs to the FMN-dependent alpha-hydroxy acid dehydrogenase family.</text>
</comment>
<feature type="binding site" evidence="8">
    <location>
        <begin position="313"/>
        <end position="314"/>
    </location>
    <ligand>
        <name>FMN</name>
        <dbReference type="ChEBI" id="CHEBI:58210"/>
    </ligand>
</feature>
<dbReference type="InterPro" id="IPR013785">
    <property type="entry name" value="Aldolase_TIM"/>
</dbReference>
<feature type="binding site" evidence="8">
    <location>
        <position position="257"/>
    </location>
    <ligand>
        <name>FMN</name>
        <dbReference type="ChEBI" id="CHEBI:58210"/>
    </ligand>
</feature>
<dbReference type="FunFam" id="3.20.20.70:FF:000056">
    <property type="entry name" value="hydroxyacid oxidase 2"/>
    <property type="match status" value="1"/>
</dbReference>
<proteinExistence type="inferred from homology"/>
<dbReference type="InterPro" id="IPR012133">
    <property type="entry name" value="Alpha-hydoxy_acid_DH_FMN"/>
</dbReference>
<feature type="domain" description="FMN hydroxy acid dehydrogenase" evidence="9">
    <location>
        <begin position="1"/>
        <end position="364"/>
    </location>
</feature>
<protein>
    <recommendedName>
        <fullName evidence="2">(S)-2-hydroxy-acid oxidase</fullName>
        <ecNumber evidence="2">1.1.3.15</ecNumber>
    </recommendedName>
</protein>
<dbReference type="Proteomes" id="UP001159042">
    <property type="component" value="Unassembled WGS sequence"/>
</dbReference>
<comment type="caution">
    <text evidence="10">The sequence shown here is derived from an EMBL/GenBank/DDBJ whole genome shotgun (WGS) entry which is preliminary data.</text>
</comment>
<comment type="cofactor">
    <cofactor evidence="1">
        <name>FMN</name>
        <dbReference type="ChEBI" id="CHEBI:58210"/>
    </cofactor>
</comment>
<dbReference type="PANTHER" id="PTHR10578">
    <property type="entry name" value="S -2-HYDROXY-ACID OXIDASE-RELATED"/>
    <property type="match status" value="1"/>
</dbReference>
<feature type="binding site" evidence="8">
    <location>
        <position position="132"/>
    </location>
    <ligand>
        <name>glyoxylate</name>
        <dbReference type="ChEBI" id="CHEBI:36655"/>
    </ligand>
</feature>
<evidence type="ECO:0000313" key="11">
    <source>
        <dbReference type="Proteomes" id="UP001159042"/>
    </source>
</evidence>
<evidence type="ECO:0000256" key="4">
    <source>
        <dbReference type="ARBA" id="ARBA00024042"/>
    </source>
</evidence>
<dbReference type="InterPro" id="IPR000262">
    <property type="entry name" value="FMN-dep_DH"/>
</dbReference>
<dbReference type="PROSITE" id="PS51349">
    <property type="entry name" value="FMN_HYDROXY_ACID_DH_2"/>
    <property type="match status" value="1"/>
</dbReference>
<dbReference type="GO" id="GO:0005782">
    <property type="term" value="C:peroxisomal matrix"/>
    <property type="evidence" value="ECO:0007669"/>
    <property type="project" value="TreeGrafter"/>
</dbReference>
<organism evidence="10 11">
    <name type="scientific">Exocentrus adspersus</name>
    <dbReference type="NCBI Taxonomy" id="1586481"/>
    <lineage>
        <taxon>Eukaryota</taxon>
        <taxon>Metazoa</taxon>
        <taxon>Ecdysozoa</taxon>
        <taxon>Arthropoda</taxon>
        <taxon>Hexapoda</taxon>
        <taxon>Insecta</taxon>
        <taxon>Pterygota</taxon>
        <taxon>Neoptera</taxon>
        <taxon>Endopterygota</taxon>
        <taxon>Coleoptera</taxon>
        <taxon>Polyphaga</taxon>
        <taxon>Cucujiformia</taxon>
        <taxon>Chrysomeloidea</taxon>
        <taxon>Cerambycidae</taxon>
        <taxon>Lamiinae</taxon>
        <taxon>Acanthocinini</taxon>
        <taxon>Exocentrus</taxon>
    </lineage>
</organism>
<name>A0AAV8W465_9CUCU</name>
<feature type="binding site" evidence="8">
    <location>
        <position position="259"/>
    </location>
    <ligand>
        <name>glyoxylate</name>
        <dbReference type="ChEBI" id="CHEBI:36655"/>
    </ligand>
</feature>
<feature type="binding site" evidence="8">
    <location>
        <position position="158"/>
    </location>
    <ligand>
        <name>FMN</name>
        <dbReference type="ChEBI" id="CHEBI:58210"/>
    </ligand>
</feature>
<sequence>MSNNLVCIKDFEEYAHQVLPRSALDYYRSGAGQEKTLRQNNKAFSRYKIRPRCLRNVSHRDLSTTVLGEKVSMPIGIAPTAMQRMAHPEGECANARAAQALGTVFTLSTIATSSIEEVARCAPHGIKWFQLYIYKDRQVTEGLVRRAERAGFKALALTVDAPMFGLRLADIKNKFTLPPHLKLANFEGTKSTDINKNNEKGSGLNAYVNSLFDASVTWQDIKWLKSLTSLPIVLKGILTAQDALLGVEAGAAGIWVSNHGARQVDGTPASIEALQEIVKAVGDKVEVYLDGGVRDGTDVFKALAMGARMVFMGRPALWGLTYDGEEGVKKVLNIIKTEFDYTLAISGCANVGDIKPSMVVHESYYSRL</sequence>
<feature type="binding site" evidence="8">
    <location>
        <begin position="79"/>
        <end position="81"/>
    </location>
    <ligand>
        <name>FMN</name>
        <dbReference type="ChEBI" id="CHEBI:58210"/>
    </ligand>
</feature>
<keyword evidence="8" id="KW-0288">FMN</keyword>
<dbReference type="Gene3D" id="3.20.20.70">
    <property type="entry name" value="Aldolase class I"/>
    <property type="match status" value="1"/>
</dbReference>
<dbReference type="Pfam" id="PF01070">
    <property type="entry name" value="FMN_dh"/>
    <property type="match status" value="1"/>
</dbReference>
<dbReference type="PROSITE" id="PS00557">
    <property type="entry name" value="FMN_HYDROXY_ACID_DH_1"/>
    <property type="match status" value="1"/>
</dbReference>
<dbReference type="EC" id="1.1.3.15" evidence="2"/>
<evidence type="ECO:0000256" key="7">
    <source>
        <dbReference type="PIRSR" id="PIRSR000138-1"/>
    </source>
</evidence>
<dbReference type="InterPro" id="IPR008259">
    <property type="entry name" value="FMN_hydac_DH_AS"/>
</dbReference>
<dbReference type="CDD" id="cd02809">
    <property type="entry name" value="alpha_hydroxyacid_oxid_FMN"/>
    <property type="match status" value="1"/>
</dbReference>
<keyword evidence="8" id="KW-0285">Flavoprotein</keyword>
<keyword evidence="11" id="KW-1185">Reference proteome</keyword>
<keyword evidence="3" id="KW-0560">Oxidoreductase</keyword>
<feature type="binding site" evidence="8">
    <location>
        <position position="26"/>
    </location>
    <ligand>
        <name>glyoxylate</name>
        <dbReference type="ChEBI" id="CHEBI:36655"/>
    </ligand>
</feature>
<comment type="catalytic activity">
    <reaction evidence="5">
        <text>a (2S)-2-hydroxycarboxylate + O2 = a 2-oxocarboxylate + H2O2</text>
        <dbReference type="Rhea" id="RHEA:16789"/>
        <dbReference type="ChEBI" id="CHEBI:15379"/>
        <dbReference type="ChEBI" id="CHEBI:16240"/>
        <dbReference type="ChEBI" id="CHEBI:35179"/>
        <dbReference type="ChEBI" id="CHEBI:58123"/>
        <dbReference type="EC" id="1.1.3.15"/>
    </reaction>
    <physiologicalReaction direction="left-to-right" evidence="5">
        <dbReference type="Rhea" id="RHEA:16790"/>
    </physiologicalReaction>
</comment>
<comment type="catalytic activity">
    <reaction evidence="6">
        <text>2-hydroxyoctanoate + O2 = 2-oxooctanoate + H2O2</text>
        <dbReference type="Rhea" id="RHEA:67940"/>
        <dbReference type="ChEBI" id="CHEBI:15379"/>
        <dbReference type="ChEBI" id="CHEBI:16240"/>
        <dbReference type="ChEBI" id="CHEBI:133514"/>
        <dbReference type="ChEBI" id="CHEBI:176689"/>
    </reaction>
    <physiologicalReaction direction="left-to-right" evidence="6">
        <dbReference type="Rhea" id="RHEA:67941"/>
    </physiologicalReaction>
</comment>
<dbReference type="AlphaFoldDB" id="A0AAV8W465"/>
<dbReference type="PANTHER" id="PTHR10578:SF149">
    <property type="entry name" value="2-HYDROXYACID OXIDASE 2"/>
    <property type="match status" value="1"/>
</dbReference>
<evidence type="ECO:0000256" key="5">
    <source>
        <dbReference type="ARBA" id="ARBA00029325"/>
    </source>
</evidence>
<gene>
    <name evidence="10" type="ORF">NQ315_015679</name>
</gene>
<feature type="active site" description="Proton acceptor" evidence="7">
    <location>
        <position position="259"/>
    </location>
</feature>
<evidence type="ECO:0000256" key="8">
    <source>
        <dbReference type="PIRSR" id="PIRSR000138-2"/>
    </source>
</evidence>
<dbReference type="SUPFAM" id="SSF51395">
    <property type="entry name" value="FMN-linked oxidoreductases"/>
    <property type="match status" value="1"/>
</dbReference>
<feature type="binding site" evidence="8">
    <location>
        <position position="235"/>
    </location>
    <ligand>
        <name>FMN</name>
        <dbReference type="ChEBI" id="CHEBI:58210"/>
    </ligand>
</feature>
<evidence type="ECO:0000256" key="6">
    <source>
        <dbReference type="ARBA" id="ARBA00029327"/>
    </source>
</evidence>
<dbReference type="PIRSF" id="PIRSF000138">
    <property type="entry name" value="Al-hdrx_acd_dh"/>
    <property type="match status" value="1"/>
</dbReference>
<dbReference type="GO" id="GO:0010181">
    <property type="term" value="F:FMN binding"/>
    <property type="evidence" value="ECO:0007669"/>
    <property type="project" value="InterPro"/>
</dbReference>
<evidence type="ECO:0000259" key="9">
    <source>
        <dbReference type="PROSITE" id="PS51349"/>
    </source>
</evidence>
<reference evidence="10 11" key="1">
    <citation type="journal article" date="2023" name="Insect Mol. Biol.">
        <title>Genome sequencing provides insights into the evolution of gene families encoding plant cell wall-degrading enzymes in longhorned beetles.</title>
        <authorList>
            <person name="Shin N.R."/>
            <person name="Okamura Y."/>
            <person name="Kirsch R."/>
            <person name="Pauchet Y."/>
        </authorList>
    </citation>
    <scope>NUCLEOTIDE SEQUENCE [LARGE SCALE GENOMIC DNA]</scope>
    <source>
        <strain evidence="10">EAD_L_NR</strain>
    </source>
</reference>
<evidence type="ECO:0000256" key="3">
    <source>
        <dbReference type="ARBA" id="ARBA00023002"/>
    </source>
</evidence>
<feature type="binding site" evidence="8">
    <location>
        <begin position="290"/>
        <end position="294"/>
    </location>
    <ligand>
        <name>FMN</name>
        <dbReference type="ChEBI" id="CHEBI:58210"/>
    </ligand>
</feature>
<feature type="binding site" evidence="8">
    <location>
        <position position="262"/>
    </location>
    <ligand>
        <name>glyoxylate</name>
        <dbReference type="ChEBI" id="CHEBI:36655"/>
    </ligand>
</feature>
<evidence type="ECO:0000256" key="2">
    <source>
        <dbReference type="ARBA" id="ARBA00013087"/>
    </source>
</evidence>
<evidence type="ECO:0000313" key="10">
    <source>
        <dbReference type="EMBL" id="KAJ8920886.1"/>
    </source>
</evidence>
<dbReference type="EMBL" id="JANEYG010000012">
    <property type="protein sequence ID" value="KAJ8920886.1"/>
    <property type="molecule type" value="Genomic_DNA"/>
</dbReference>
<dbReference type="GO" id="GO:0001561">
    <property type="term" value="P:fatty acid alpha-oxidation"/>
    <property type="evidence" value="ECO:0007669"/>
    <property type="project" value="TreeGrafter"/>
</dbReference>
<accession>A0AAV8W465</accession>
<evidence type="ECO:0000256" key="1">
    <source>
        <dbReference type="ARBA" id="ARBA00001917"/>
    </source>
</evidence>
<dbReference type="InterPro" id="IPR037396">
    <property type="entry name" value="FMN_HAD"/>
</dbReference>